<evidence type="ECO:0000256" key="3">
    <source>
        <dbReference type="ARBA" id="ARBA00022729"/>
    </source>
</evidence>
<keyword evidence="3" id="KW-0732">Signal</keyword>
<dbReference type="GO" id="GO:0072594">
    <property type="term" value="P:establishment of protein localization to organelle"/>
    <property type="evidence" value="ECO:0007669"/>
    <property type="project" value="TreeGrafter"/>
</dbReference>
<reference evidence="13" key="1">
    <citation type="submission" date="2025-08" db="UniProtKB">
        <authorList>
            <consortium name="RefSeq"/>
        </authorList>
    </citation>
    <scope>IDENTIFICATION</scope>
</reference>
<dbReference type="PROSITE" id="PS51407">
    <property type="entry name" value="LAMP_3"/>
    <property type="match status" value="1"/>
</dbReference>
<comment type="caution">
    <text evidence="8">Lacks conserved residue(s) required for the propagation of feature annotation.</text>
</comment>
<dbReference type="PANTHER" id="PTHR11506:SF2">
    <property type="entry name" value="MACROSIALIN"/>
    <property type="match status" value="1"/>
</dbReference>
<evidence type="ECO:0000313" key="12">
    <source>
        <dbReference type="Proteomes" id="UP000694891"/>
    </source>
</evidence>
<dbReference type="AlphaFoldDB" id="A0A9Y4K159"/>
<evidence type="ECO:0000259" key="10">
    <source>
        <dbReference type="Pfam" id="PF01299"/>
    </source>
</evidence>
<dbReference type="CTD" id="968"/>
<dbReference type="Pfam" id="PF01299">
    <property type="entry name" value="Lamp2-like_luminal"/>
    <property type="match status" value="1"/>
</dbReference>
<evidence type="ECO:0000256" key="9">
    <source>
        <dbReference type="SAM" id="Phobius"/>
    </source>
</evidence>
<accession>A0A9Y4K159</accession>
<dbReference type="InterPro" id="IPR002000">
    <property type="entry name" value="Lysosome-assoc_membr_glycop"/>
</dbReference>
<evidence type="ECO:0000256" key="8">
    <source>
        <dbReference type="PROSITE-ProRule" id="PRU00740"/>
    </source>
</evidence>
<keyword evidence="12" id="KW-1185">Reference proteome</keyword>
<keyword evidence="8" id="KW-0458">Lysosome</keyword>
<keyword evidence="7" id="KW-0325">Glycoprotein</keyword>
<evidence type="ECO:0000259" key="11">
    <source>
        <dbReference type="Pfam" id="PF21222"/>
    </source>
</evidence>
<dbReference type="InterPro" id="IPR048528">
    <property type="entry name" value="Lamp2-like_luminal"/>
</dbReference>
<dbReference type="PANTHER" id="PTHR11506">
    <property type="entry name" value="LYSOSOME-ASSOCIATED MEMBRANE GLYCOPROTEIN"/>
    <property type="match status" value="1"/>
</dbReference>
<keyword evidence="6 8" id="KW-0472">Membrane</keyword>
<dbReference type="GO" id="GO:0031902">
    <property type="term" value="C:late endosome membrane"/>
    <property type="evidence" value="ECO:0007669"/>
    <property type="project" value="TreeGrafter"/>
</dbReference>
<organism evidence="12 13">
    <name type="scientific">Stegastes partitus</name>
    <name type="common">bicolor damselfish</name>
    <dbReference type="NCBI Taxonomy" id="144197"/>
    <lineage>
        <taxon>Eukaryota</taxon>
        <taxon>Metazoa</taxon>
        <taxon>Chordata</taxon>
        <taxon>Craniata</taxon>
        <taxon>Vertebrata</taxon>
        <taxon>Euteleostomi</taxon>
        <taxon>Actinopterygii</taxon>
        <taxon>Neopterygii</taxon>
        <taxon>Teleostei</taxon>
        <taxon>Neoteleostei</taxon>
        <taxon>Acanthomorphata</taxon>
        <taxon>Ovalentaria</taxon>
        <taxon>Pomacentridae</taxon>
        <taxon>Stegastes</taxon>
    </lineage>
</organism>
<dbReference type="Proteomes" id="UP000694891">
    <property type="component" value="Unplaced"/>
</dbReference>
<feature type="domain" description="Lysosome-associated membrane glycoprotein 2-like luminal" evidence="10">
    <location>
        <begin position="2"/>
        <end position="125"/>
    </location>
</feature>
<keyword evidence="4" id="KW-0967">Endosome</keyword>
<name>A0A9Y4K159_9TELE</name>
<evidence type="ECO:0000256" key="5">
    <source>
        <dbReference type="ARBA" id="ARBA00022989"/>
    </source>
</evidence>
<keyword evidence="5 9" id="KW-1133">Transmembrane helix</keyword>
<proteinExistence type="inferred from homology"/>
<feature type="domain" description="Lysosome-associated membrane glycoprotein 2-like transmembrane" evidence="11">
    <location>
        <begin position="147"/>
        <end position="176"/>
    </location>
</feature>
<evidence type="ECO:0000256" key="6">
    <source>
        <dbReference type="ARBA" id="ARBA00023136"/>
    </source>
</evidence>
<evidence type="ECO:0000313" key="13">
    <source>
        <dbReference type="RefSeq" id="XP_008285995.1"/>
    </source>
</evidence>
<evidence type="ECO:0000256" key="4">
    <source>
        <dbReference type="ARBA" id="ARBA00022753"/>
    </source>
</evidence>
<dbReference type="Gene3D" id="2.40.160.110">
    <property type="match status" value="1"/>
</dbReference>
<comment type="similarity">
    <text evidence="8">Belongs to the LAMP family.</text>
</comment>
<dbReference type="InterPro" id="IPR048524">
    <property type="entry name" value="Lamp2-like_TM"/>
</dbReference>
<evidence type="ECO:0000256" key="1">
    <source>
        <dbReference type="ARBA" id="ARBA00004530"/>
    </source>
</evidence>
<evidence type="ECO:0000256" key="7">
    <source>
        <dbReference type="ARBA" id="ARBA00023180"/>
    </source>
</evidence>
<dbReference type="GO" id="GO:0005765">
    <property type="term" value="C:lysosomal membrane"/>
    <property type="evidence" value="ECO:0007669"/>
    <property type="project" value="UniProtKB-SubCell"/>
</dbReference>
<gene>
    <name evidence="13" type="primary">cd68</name>
</gene>
<sequence length="178" mass="19270">MAQMGLQIRLQSKEANGTFTVQPNKTTPSGFCKETTANLTLSFKEGFITFLFNKSVANNTAFVNALSFSVTSLKGGNAASTAKNESTHLFAAKIGRSYSCRNESIYMGNGLYLDVTQDRLQAFNVSNNDFGTPDNCAADQPDYRVAIAVGVTLLVLIAVVVIAYLLGRKKRTDGYQSL</sequence>
<dbReference type="RefSeq" id="XP_008285995.1">
    <property type="nucleotide sequence ID" value="XM_008287773.1"/>
</dbReference>
<evidence type="ECO:0000256" key="2">
    <source>
        <dbReference type="ARBA" id="ARBA00022692"/>
    </source>
</evidence>
<dbReference type="GO" id="GO:0005886">
    <property type="term" value="C:plasma membrane"/>
    <property type="evidence" value="ECO:0007669"/>
    <property type="project" value="TreeGrafter"/>
</dbReference>
<dbReference type="PRINTS" id="PR00336">
    <property type="entry name" value="LYSASSOCTDMP"/>
</dbReference>
<protein>
    <submittedName>
        <fullName evidence="13">Lysosome-associated membrane glycoprotein 1</fullName>
    </submittedName>
</protein>
<comment type="subcellular location">
    <subcellularLocation>
        <location evidence="1">Endosome membrane</location>
        <topology evidence="1">Single-pass type I membrane protein</topology>
    </subcellularLocation>
    <subcellularLocation>
        <location evidence="8">Lysosome membrane</location>
        <topology evidence="8">Single-pass type I membrane protein</topology>
    </subcellularLocation>
</comment>
<keyword evidence="2 8" id="KW-0812">Transmembrane</keyword>
<feature type="transmembrane region" description="Helical" evidence="9">
    <location>
        <begin position="145"/>
        <end position="166"/>
    </location>
</feature>
<dbReference type="Pfam" id="PF21222">
    <property type="entry name" value="Lamp2_2nd"/>
    <property type="match status" value="1"/>
</dbReference>